<evidence type="ECO:0000256" key="2">
    <source>
        <dbReference type="ARBA" id="ARBA00022448"/>
    </source>
</evidence>
<dbReference type="InterPro" id="IPR008971">
    <property type="entry name" value="HSP40/DnaJ_pept-bd"/>
</dbReference>
<keyword evidence="2" id="KW-0813">Transport</keyword>
<evidence type="ECO:0000259" key="13">
    <source>
        <dbReference type="PROSITE" id="PS51188"/>
    </source>
</evidence>
<dbReference type="InterPro" id="IPR002939">
    <property type="entry name" value="DnaJ_C"/>
</dbReference>
<dbReference type="CDD" id="cd06257">
    <property type="entry name" value="DnaJ"/>
    <property type="match status" value="1"/>
</dbReference>
<dbReference type="InterPro" id="IPR044713">
    <property type="entry name" value="DNJA1/2-like"/>
</dbReference>
<dbReference type="PROSITE" id="PS00636">
    <property type="entry name" value="DNAJ_1"/>
    <property type="match status" value="1"/>
</dbReference>
<dbReference type="GO" id="GO:0030544">
    <property type="term" value="F:Hsp70 protein binding"/>
    <property type="evidence" value="ECO:0007669"/>
    <property type="project" value="InterPro"/>
</dbReference>
<evidence type="ECO:0000256" key="4">
    <source>
        <dbReference type="ARBA" id="ARBA00022737"/>
    </source>
</evidence>
<organism evidence="14 15">
    <name type="scientific">Kluyveromyces dobzhanskii CBS 2104</name>
    <dbReference type="NCBI Taxonomy" id="1427455"/>
    <lineage>
        <taxon>Eukaryota</taxon>
        <taxon>Fungi</taxon>
        <taxon>Dikarya</taxon>
        <taxon>Ascomycota</taxon>
        <taxon>Saccharomycotina</taxon>
        <taxon>Saccharomycetes</taxon>
        <taxon>Saccharomycetales</taxon>
        <taxon>Saccharomycetaceae</taxon>
        <taxon>Kluyveromyces</taxon>
    </lineage>
</organism>
<dbReference type="GO" id="GO:0005783">
    <property type="term" value="C:endoplasmic reticulum"/>
    <property type="evidence" value="ECO:0007669"/>
    <property type="project" value="UniProtKB-SubCell"/>
</dbReference>
<keyword evidence="3 10" id="KW-0479">Metal-binding</keyword>
<dbReference type="PROSITE" id="PS51188">
    <property type="entry name" value="ZF_CR"/>
    <property type="match status" value="1"/>
</dbReference>
<dbReference type="Pfam" id="PF00684">
    <property type="entry name" value="DnaJ_CXXCXGXG"/>
    <property type="match status" value="1"/>
</dbReference>
<dbReference type="PROSITE" id="PS50076">
    <property type="entry name" value="DNAJ_2"/>
    <property type="match status" value="1"/>
</dbReference>
<dbReference type="GO" id="GO:0001671">
    <property type="term" value="F:ATPase activator activity"/>
    <property type="evidence" value="ECO:0007669"/>
    <property type="project" value="UniProtKB-ARBA"/>
</dbReference>
<dbReference type="Gene3D" id="2.60.260.20">
    <property type="entry name" value="Urease metallochaperone UreE, N-terminal domain"/>
    <property type="match status" value="2"/>
</dbReference>
<dbReference type="Proteomes" id="UP000031516">
    <property type="component" value="Unassembled WGS sequence"/>
</dbReference>
<evidence type="ECO:0000256" key="9">
    <source>
        <dbReference type="ARBA" id="ARBA00023186"/>
    </source>
</evidence>
<dbReference type="InterPro" id="IPR018253">
    <property type="entry name" value="DnaJ_domain_CS"/>
</dbReference>
<feature type="chain" id="PRO_5002038114" evidence="11">
    <location>
        <begin position="19"/>
        <end position="368"/>
    </location>
</feature>
<dbReference type="FunFam" id="1.10.287.110:FF:000124">
    <property type="entry name" value="SCJ1p protein"/>
    <property type="match status" value="1"/>
</dbReference>
<dbReference type="InterPro" id="IPR036869">
    <property type="entry name" value="J_dom_sf"/>
</dbReference>
<dbReference type="GO" id="GO:0072655">
    <property type="term" value="P:establishment of protein localization to mitochondrion"/>
    <property type="evidence" value="ECO:0007669"/>
    <property type="project" value="UniProtKB-ARBA"/>
</dbReference>
<dbReference type="FunFam" id="2.10.230.10:FF:000001">
    <property type="entry name" value="DnaJ subfamily A member 2"/>
    <property type="match status" value="1"/>
</dbReference>
<accession>A0A0A8L4I6</accession>
<evidence type="ECO:0000256" key="8">
    <source>
        <dbReference type="ARBA" id="ARBA00022927"/>
    </source>
</evidence>
<dbReference type="GO" id="GO:0006457">
    <property type="term" value="P:protein folding"/>
    <property type="evidence" value="ECO:0007669"/>
    <property type="project" value="InterPro"/>
</dbReference>
<evidence type="ECO:0000313" key="14">
    <source>
        <dbReference type="EMBL" id="CDO93049.1"/>
    </source>
</evidence>
<dbReference type="PRINTS" id="PR00625">
    <property type="entry name" value="JDOMAIN"/>
</dbReference>
<evidence type="ECO:0000256" key="5">
    <source>
        <dbReference type="ARBA" id="ARBA00022771"/>
    </source>
</evidence>
<dbReference type="GO" id="GO:0008270">
    <property type="term" value="F:zinc ion binding"/>
    <property type="evidence" value="ECO:0007669"/>
    <property type="project" value="UniProtKB-KW"/>
</dbReference>
<evidence type="ECO:0000256" key="1">
    <source>
        <dbReference type="ARBA" id="ARBA00004240"/>
    </source>
</evidence>
<evidence type="ECO:0000256" key="7">
    <source>
        <dbReference type="ARBA" id="ARBA00022833"/>
    </source>
</evidence>
<dbReference type="CDD" id="cd10747">
    <property type="entry name" value="DnaJ_C"/>
    <property type="match status" value="1"/>
</dbReference>
<keyword evidence="7 10" id="KW-0862">Zinc</keyword>
<evidence type="ECO:0000256" key="10">
    <source>
        <dbReference type="PROSITE-ProRule" id="PRU00546"/>
    </source>
</evidence>
<feature type="zinc finger region" description="CR-type" evidence="10">
    <location>
        <begin position="145"/>
        <end position="226"/>
    </location>
</feature>
<dbReference type="SUPFAM" id="SSF46565">
    <property type="entry name" value="Chaperone J-domain"/>
    <property type="match status" value="1"/>
</dbReference>
<proteinExistence type="predicted"/>
<dbReference type="CDD" id="cd10719">
    <property type="entry name" value="DnaJ_zf"/>
    <property type="match status" value="1"/>
</dbReference>
<feature type="domain" description="J" evidence="12">
    <location>
        <begin position="20"/>
        <end position="85"/>
    </location>
</feature>
<dbReference type="InterPro" id="IPR001305">
    <property type="entry name" value="HSP_DnaJ_Cys-rich_dom"/>
</dbReference>
<sequence length="368" mass="41226">MVNLRNLFCIAWLPFVIAQDYYAILGVNKQASEKEIKSAYRQLSKKYHPDKNPGSDEAHHSFIEVGEAYEILSDPEKRQIYDRHGADALKNGGGGGPGGGSGFHDPFDMFEQMFGSNMYNRGRGKPRGQNLQVNHQVSLENFYLGTEFDFSLNLNDICDECDGSGSADGKTEPCSDCGGSGQITKVFRAGPIEQRIRQPCGRCQGRGQSIKHLCKKCKGAKVVQKLKAFTSTVEPGMERNHVHVLQGEAEKHPDLQSGDIYQIFHESERNSMGYRRRGNTLYRTEILSFREALLGGWDRTIEFFDKDKPLQISRPSGRTVQNGETEIIKGFGMPHADDPDTFGDLIIDYVVLLPGEWNTSSKDFDDEL</sequence>
<evidence type="ECO:0000259" key="12">
    <source>
        <dbReference type="PROSITE" id="PS50076"/>
    </source>
</evidence>
<name>A0A0A8L4I6_9SACH</name>
<dbReference type="InterPro" id="IPR036410">
    <property type="entry name" value="HSP_DnaJ_Cys-rich_dom_sf"/>
</dbReference>
<reference evidence="14 15" key="1">
    <citation type="submission" date="2014-03" db="EMBL/GenBank/DDBJ databases">
        <title>The genome of Kluyveromyces dobzhanskii.</title>
        <authorList>
            <person name="Nystedt B."/>
            <person name="Astrom S."/>
        </authorList>
    </citation>
    <scope>NUCLEOTIDE SEQUENCE [LARGE SCALE GENOMIC DNA]</scope>
    <source>
        <strain evidence="14 15">CBS 2104</strain>
    </source>
</reference>
<evidence type="ECO:0000256" key="6">
    <source>
        <dbReference type="ARBA" id="ARBA00022824"/>
    </source>
</evidence>
<comment type="caution">
    <text evidence="14">The sequence shown here is derived from an EMBL/GenBank/DDBJ whole genome shotgun (WGS) entry which is preliminary data.</text>
</comment>
<dbReference type="SMART" id="SM00271">
    <property type="entry name" value="DnaJ"/>
    <property type="match status" value="1"/>
</dbReference>
<keyword evidence="8" id="KW-0653">Protein transport</keyword>
<gene>
    <name evidence="14" type="ORF">KLDO_g1355</name>
</gene>
<dbReference type="Pfam" id="PF01556">
    <property type="entry name" value="DnaJ_C"/>
    <property type="match status" value="1"/>
</dbReference>
<dbReference type="GO" id="GO:0051082">
    <property type="term" value="F:unfolded protein binding"/>
    <property type="evidence" value="ECO:0007669"/>
    <property type="project" value="InterPro"/>
</dbReference>
<evidence type="ECO:0000313" key="15">
    <source>
        <dbReference type="Proteomes" id="UP000031516"/>
    </source>
</evidence>
<keyword evidence="5 10" id="KW-0863">Zinc-finger</keyword>
<dbReference type="GO" id="GO:0015031">
    <property type="term" value="P:protein transport"/>
    <property type="evidence" value="ECO:0007669"/>
    <property type="project" value="UniProtKB-KW"/>
</dbReference>
<dbReference type="OrthoDB" id="550424at2759"/>
<keyword evidence="15" id="KW-1185">Reference proteome</keyword>
<dbReference type="EMBL" id="CCBQ010000019">
    <property type="protein sequence ID" value="CDO93049.1"/>
    <property type="molecule type" value="Genomic_DNA"/>
</dbReference>
<feature type="domain" description="CR-type" evidence="13">
    <location>
        <begin position="145"/>
        <end position="226"/>
    </location>
</feature>
<dbReference type="SUPFAM" id="SSF57938">
    <property type="entry name" value="DnaJ/Hsp40 cysteine-rich domain"/>
    <property type="match status" value="1"/>
</dbReference>
<dbReference type="PANTHER" id="PTHR43888">
    <property type="entry name" value="DNAJ-LIKE-2, ISOFORM A-RELATED"/>
    <property type="match status" value="1"/>
</dbReference>
<keyword evidence="11" id="KW-0732">Signal</keyword>
<dbReference type="SUPFAM" id="SSF49493">
    <property type="entry name" value="HSP40/DnaJ peptide-binding domain"/>
    <property type="match status" value="2"/>
</dbReference>
<keyword evidence="6" id="KW-0256">Endoplasmic reticulum</keyword>
<dbReference type="AlphaFoldDB" id="A0A0A8L4I6"/>
<keyword evidence="4" id="KW-0677">Repeat</keyword>
<dbReference type="Gene3D" id="2.10.230.10">
    <property type="entry name" value="Heat shock protein DnaJ, cysteine-rich domain"/>
    <property type="match status" value="1"/>
</dbReference>
<dbReference type="Gene3D" id="1.10.287.110">
    <property type="entry name" value="DnaJ domain"/>
    <property type="match status" value="1"/>
</dbReference>
<feature type="signal peptide" evidence="11">
    <location>
        <begin position="1"/>
        <end position="18"/>
    </location>
</feature>
<evidence type="ECO:0000256" key="3">
    <source>
        <dbReference type="ARBA" id="ARBA00022723"/>
    </source>
</evidence>
<evidence type="ECO:0000256" key="11">
    <source>
        <dbReference type="SAM" id="SignalP"/>
    </source>
</evidence>
<comment type="subcellular location">
    <subcellularLocation>
        <location evidence="1">Endoplasmic reticulum</location>
    </subcellularLocation>
</comment>
<dbReference type="Pfam" id="PF00226">
    <property type="entry name" value="DnaJ"/>
    <property type="match status" value="1"/>
</dbReference>
<protein>
    <submittedName>
        <fullName evidence="14">WGS project CCBQ000000000 data, contig 00099</fullName>
    </submittedName>
</protein>
<keyword evidence="9" id="KW-0143">Chaperone</keyword>
<dbReference type="InterPro" id="IPR001623">
    <property type="entry name" value="DnaJ_domain"/>
</dbReference>